<evidence type="ECO:0000256" key="7">
    <source>
        <dbReference type="SAM" id="Phobius"/>
    </source>
</evidence>
<evidence type="ECO:0000313" key="9">
    <source>
        <dbReference type="Proteomes" id="UP000241421"/>
    </source>
</evidence>
<protein>
    <submittedName>
        <fullName evidence="8">YihY/virulence factor BrkB family protein</fullName>
    </submittedName>
</protein>
<dbReference type="OrthoDB" id="8680520at2"/>
<dbReference type="Pfam" id="PF03631">
    <property type="entry name" value="Virul_fac_BrkB"/>
    <property type="match status" value="1"/>
</dbReference>
<evidence type="ECO:0000256" key="6">
    <source>
        <dbReference type="SAM" id="MobiDB-lite"/>
    </source>
</evidence>
<dbReference type="PANTHER" id="PTHR30213">
    <property type="entry name" value="INNER MEMBRANE PROTEIN YHJD"/>
    <property type="match status" value="1"/>
</dbReference>
<feature type="region of interest" description="Disordered" evidence="6">
    <location>
        <begin position="293"/>
        <end position="325"/>
    </location>
</feature>
<dbReference type="RefSeq" id="WP_106756738.1">
    <property type="nucleotide sequence ID" value="NZ_PXWF02000092.1"/>
</dbReference>
<keyword evidence="5 7" id="KW-0472">Membrane</keyword>
<feature type="transmembrane region" description="Helical" evidence="7">
    <location>
        <begin position="257"/>
        <end position="282"/>
    </location>
</feature>
<dbReference type="AlphaFoldDB" id="A0A2U2HPL4"/>
<comment type="subcellular location">
    <subcellularLocation>
        <location evidence="1">Cell membrane</location>
        <topology evidence="1">Multi-pass membrane protein</topology>
    </subcellularLocation>
</comment>
<feature type="transmembrane region" description="Helical" evidence="7">
    <location>
        <begin position="107"/>
        <end position="127"/>
    </location>
</feature>
<keyword evidence="9" id="KW-1185">Reference proteome</keyword>
<dbReference type="InterPro" id="IPR017039">
    <property type="entry name" value="Virul_fac_BrkB"/>
</dbReference>
<evidence type="ECO:0000313" key="8">
    <source>
        <dbReference type="EMBL" id="PWF49366.1"/>
    </source>
</evidence>
<feature type="transmembrane region" description="Helical" evidence="7">
    <location>
        <begin position="147"/>
        <end position="171"/>
    </location>
</feature>
<dbReference type="Proteomes" id="UP000241421">
    <property type="component" value="Unassembled WGS sequence"/>
</dbReference>
<keyword evidence="3 7" id="KW-0812">Transmembrane</keyword>
<evidence type="ECO:0000256" key="2">
    <source>
        <dbReference type="ARBA" id="ARBA00022475"/>
    </source>
</evidence>
<accession>A0A2U2HPL4</accession>
<evidence type="ECO:0000256" key="4">
    <source>
        <dbReference type="ARBA" id="ARBA00022989"/>
    </source>
</evidence>
<organism evidence="8 9">
    <name type="scientific">Massilia glaciei</name>
    <dbReference type="NCBI Taxonomy" id="1524097"/>
    <lineage>
        <taxon>Bacteria</taxon>
        <taxon>Pseudomonadati</taxon>
        <taxon>Pseudomonadota</taxon>
        <taxon>Betaproteobacteria</taxon>
        <taxon>Burkholderiales</taxon>
        <taxon>Oxalobacteraceae</taxon>
        <taxon>Telluria group</taxon>
        <taxon>Massilia</taxon>
    </lineage>
</organism>
<dbReference type="PANTHER" id="PTHR30213:SF0">
    <property type="entry name" value="UPF0761 MEMBRANE PROTEIN YIHY"/>
    <property type="match status" value="1"/>
</dbReference>
<dbReference type="PIRSF" id="PIRSF035875">
    <property type="entry name" value="RNase_BN"/>
    <property type="match status" value="1"/>
</dbReference>
<feature type="transmembrane region" description="Helical" evidence="7">
    <location>
        <begin position="229"/>
        <end position="251"/>
    </location>
</feature>
<keyword evidence="4 7" id="KW-1133">Transmembrane helix</keyword>
<evidence type="ECO:0000256" key="1">
    <source>
        <dbReference type="ARBA" id="ARBA00004651"/>
    </source>
</evidence>
<dbReference type="NCBIfam" id="TIGR00765">
    <property type="entry name" value="yihY_not_rbn"/>
    <property type="match status" value="1"/>
</dbReference>
<proteinExistence type="predicted"/>
<comment type="caution">
    <text evidence="8">The sequence shown here is derived from an EMBL/GenBank/DDBJ whole genome shotgun (WGS) entry which is preliminary data.</text>
</comment>
<keyword evidence="2" id="KW-1003">Cell membrane</keyword>
<dbReference type="GO" id="GO:0005886">
    <property type="term" value="C:plasma membrane"/>
    <property type="evidence" value="ECO:0007669"/>
    <property type="project" value="UniProtKB-SubCell"/>
</dbReference>
<dbReference type="EMBL" id="PXWF02000092">
    <property type="protein sequence ID" value="PWF49366.1"/>
    <property type="molecule type" value="Genomic_DNA"/>
</dbReference>
<feature type="transmembrane region" description="Helical" evidence="7">
    <location>
        <begin position="42"/>
        <end position="70"/>
    </location>
</feature>
<feature type="transmembrane region" description="Helical" evidence="7">
    <location>
        <begin position="191"/>
        <end position="217"/>
    </location>
</feature>
<name>A0A2U2HPL4_9BURK</name>
<evidence type="ECO:0000256" key="5">
    <source>
        <dbReference type="ARBA" id="ARBA00023136"/>
    </source>
</evidence>
<evidence type="ECO:0000256" key="3">
    <source>
        <dbReference type="ARBA" id="ARBA00022692"/>
    </source>
</evidence>
<sequence length="325" mass="36402">MSWMHLPEAKLLNRRANKYIVKHPFAFIWQTLKAFRANQGMLLAGAVAYYALLSIVPFLMLVVVALSHFIDQAELLTTMHRYLEWLVPGQSRAIVAEVSHFLDERALITWVLVATMLFFSSFAFTVLENAMSVIFIHRVAIRRRHFLISALLPYCYIFALGVGILLITLVAGTLEVMGEESIAFLGYDWSLGGVSGVLLYMLGLTGEILVLSSIYMVMPVGRLSVWHSLIGGVTAALLWEIVRHLLVWYFSTLSQVNIVYGSMTTAIVVMFSLELAAALLLFGAQVISEYERVGRDEQHEEPEEMSTQVPGEPEPIAPGEHEPKI</sequence>
<gene>
    <name evidence="8" type="ORF">C7C56_007010</name>
</gene>
<reference evidence="8 9" key="1">
    <citation type="submission" date="2018-04" db="EMBL/GenBank/DDBJ databases">
        <title>Massilia violaceinigra sp. nov., a novel purple-pigmented bacterium isolated from Tianshan glacier, Xinjiang, China.</title>
        <authorList>
            <person name="Wang H."/>
        </authorList>
    </citation>
    <scope>NUCLEOTIDE SEQUENCE [LARGE SCALE GENOMIC DNA]</scope>
    <source>
        <strain evidence="8 9">B448-2</strain>
    </source>
</reference>